<keyword evidence="4" id="KW-0276">Fatty acid metabolism</keyword>
<dbReference type="NCBIfam" id="NF005589">
    <property type="entry name" value="PRK07314.1"/>
    <property type="match status" value="1"/>
</dbReference>
<evidence type="ECO:0000256" key="10">
    <source>
        <dbReference type="RuleBase" id="RU003694"/>
    </source>
</evidence>
<dbReference type="PROSITE" id="PS00606">
    <property type="entry name" value="KS3_1"/>
    <property type="match status" value="1"/>
</dbReference>
<keyword evidence="13" id="KW-1185">Reference proteome</keyword>
<evidence type="ECO:0000313" key="13">
    <source>
        <dbReference type="Proteomes" id="UP000807504"/>
    </source>
</evidence>
<evidence type="ECO:0000256" key="5">
    <source>
        <dbReference type="ARBA" id="ARBA00023098"/>
    </source>
</evidence>
<dbReference type="PIRSF" id="PIRSF000447">
    <property type="entry name" value="KAS_II"/>
    <property type="match status" value="1"/>
</dbReference>
<dbReference type="Gene3D" id="3.40.47.10">
    <property type="match status" value="2"/>
</dbReference>
<dbReference type="PANTHER" id="PTHR11712">
    <property type="entry name" value="POLYKETIDE SYNTHASE-RELATED"/>
    <property type="match status" value="1"/>
</dbReference>
<protein>
    <recommendedName>
        <fullName evidence="8">3-oxoacyl-[acyl-carrier-protein] synthase</fullName>
    </recommendedName>
</protein>
<evidence type="ECO:0000313" key="12">
    <source>
        <dbReference type="EMBL" id="KAF8792998.1"/>
    </source>
</evidence>
<dbReference type="InterPro" id="IPR020841">
    <property type="entry name" value="PKS_Beta-ketoAc_synthase_dom"/>
</dbReference>
<evidence type="ECO:0000256" key="1">
    <source>
        <dbReference type="ARBA" id="ARBA00008467"/>
    </source>
</evidence>
<dbReference type="GO" id="GO:0006633">
    <property type="term" value="P:fatty acid biosynthetic process"/>
    <property type="evidence" value="ECO:0007669"/>
    <property type="project" value="UniProtKB-KW"/>
</dbReference>
<evidence type="ECO:0000259" key="11">
    <source>
        <dbReference type="PROSITE" id="PS52004"/>
    </source>
</evidence>
<dbReference type="FunFam" id="3.40.47.10:FF:000009">
    <property type="entry name" value="3-oxoacyl-[acyl-carrier-protein] synthase 2"/>
    <property type="match status" value="1"/>
</dbReference>
<dbReference type="Proteomes" id="UP000807504">
    <property type="component" value="Unassembled WGS sequence"/>
</dbReference>
<dbReference type="EMBL" id="JABXBU010000003">
    <property type="protein sequence ID" value="KAF8792998.1"/>
    <property type="molecule type" value="Genomic_DNA"/>
</dbReference>
<dbReference type="InterPro" id="IPR000794">
    <property type="entry name" value="Beta-ketoacyl_synthase"/>
</dbReference>
<dbReference type="SUPFAM" id="SSF53901">
    <property type="entry name" value="Thiolase-like"/>
    <property type="match status" value="2"/>
</dbReference>
<accession>A0A8T0FS40</accession>
<keyword evidence="7" id="KW-0012">Acyltransferase</keyword>
<name>A0A8T0FS40_ARGBR</name>
<dbReference type="InterPro" id="IPR016039">
    <property type="entry name" value="Thiolase-like"/>
</dbReference>
<reference evidence="12" key="2">
    <citation type="submission" date="2020-06" db="EMBL/GenBank/DDBJ databases">
        <authorList>
            <person name="Sheffer M."/>
        </authorList>
    </citation>
    <scope>NUCLEOTIDE SEQUENCE</scope>
</reference>
<dbReference type="GO" id="GO:0004315">
    <property type="term" value="F:3-oxoacyl-[acyl-carrier-protein] synthase activity"/>
    <property type="evidence" value="ECO:0007669"/>
    <property type="project" value="InterPro"/>
</dbReference>
<keyword evidence="3 8" id="KW-0808">Transferase</keyword>
<proteinExistence type="inferred from homology"/>
<keyword evidence="5" id="KW-0443">Lipid metabolism</keyword>
<organism evidence="12 13">
    <name type="scientific">Argiope bruennichi</name>
    <name type="common">Wasp spider</name>
    <name type="synonym">Aranea bruennichi</name>
    <dbReference type="NCBI Taxonomy" id="94029"/>
    <lineage>
        <taxon>Eukaryota</taxon>
        <taxon>Metazoa</taxon>
        <taxon>Ecdysozoa</taxon>
        <taxon>Arthropoda</taxon>
        <taxon>Chelicerata</taxon>
        <taxon>Arachnida</taxon>
        <taxon>Araneae</taxon>
        <taxon>Araneomorphae</taxon>
        <taxon>Entelegynae</taxon>
        <taxon>Araneoidea</taxon>
        <taxon>Araneidae</taxon>
        <taxon>Argiope</taxon>
    </lineage>
</organism>
<dbReference type="InterPro" id="IPR014030">
    <property type="entry name" value="Ketoacyl_synth_N"/>
</dbReference>
<feature type="domain" description="Ketosynthase family 3 (KS3)" evidence="11">
    <location>
        <begin position="34"/>
        <end position="455"/>
    </location>
</feature>
<dbReference type="PANTHER" id="PTHR11712:SF336">
    <property type="entry name" value="3-OXOACYL-[ACYL-CARRIER-PROTEIN] SYNTHASE, MITOCHONDRIAL"/>
    <property type="match status" value="1"/>
</dbReference>
<dbReference type="InterPro" id="IPR017568">
    <property type="entry name" value="3-oxoacyl-ACP_synth-2"/>
</dbReference>
<dbReference type="InterPro" id="IPR014031">
    <property type="entry name" value="Ketoacyl_synth_C"/>
</dbReference>
<reference evidence="12" key="1">
    <citation type="journal article" date="2020" name="bioRxiv">
        <title>Chromosome-level reference genome of the European wasp spider Argiope bruennichi: a resource for studies on range expansion and evolutionary adaptation.</title>
        <authorList>
            <person name="Sheffer M.M."/>
            <person name="Hoppe A."/>
            <person name="Krehenwinkel H."/>
            <person name="Uhl G."/>
            <person name="Kuss A.W."/>
            <person name="Jensen L."/>
            <person name="Jensen C."/>
            <person name="Gillespie R.G."/>
            <person name="Hoff K.J."/>
            <person name="Prost S."/>
        </authorList>
    </citation>
    <scope>NUCLEOTIDE SEQUENCE</scope>
</reference>
<keyword evidence="6 8" id="KW-0275">Fatty acid biosynthesis</keyword>
<dbReference type="InterPro" id="IPR018201">
    <property type="entry name" value="Ketoacyl_synth_AS"/>
</dbReference>
<evidence type="ECO:0000256" key="4">
    <source>
        <dbReference type="ARBA" id="ARBA00022832"/>
    </source>
</evidence>
<dbReference type="CDD" id="cd00834">
    <property type="entry name" value="KAS_I_II"/>
    <property type="match status" value="1"/>
</dbReference>
<gene>
    <name evidence="12" type="ORF">HNY73_004528</name>
</gene>
<feature type="active site" description="For beta-ketoacyl synthase activity" evidence="9">
    <location>
        <position position="202"/>
    </location>
</feature>
<dbReference type="Pfam" id="PF00109">
    <property type="entry name" value="ketoacyl-synt"/>
    <property type="match status" value="1"/>
</dbReference>
<evidence type="ECO:0000256" key="3">
    <source>
        <dbReference type="ARBA" id="ARBA00022679"/>
    </source>
</evidence>
<dbReference type="GO" id="GO:0005739">
    <property type="term" value="C:mitochondrion"/>
    <property type="evidence" value="ECO:0007669"/>
    <property type="project" value="TreeGrafter"/>
</dbReference>
<dbReference type="AlphaFoldDB" id="A0A8T0FS40"/>
<sequence>MNLKSAFILKRKIYFTRVQFFKPYRFLSSGIYDQTRVVVTGLGIVGPLGVGVNHVWKRLLKGETSASSLTDAAYSDIPCKVAAFIPRGEKNGELNLTKLFRPSDFKKYSFSTVCALIAADEAIKDAAWFPKTNDEYEYTGVAIGTGVIDLMDVFTTGISLKEKGYRGMSPYFVPRILSNIPAGHIAINYSFKGPNHSVSTACATGLHAIGDAYNFIRNKQATVMVCGSAEAVISPISIAGFSRMRALSTAFNNEPFKASRPFDRDRDGFVMGEGAGVLVLESLEHARQRGAKIYAEVLGYGLSGDAYHITSPPDNGSGAYRCMKHALAQNNHEPSEVGYINAHATSTPLGDGIELKAIYNLFKEHSNSLVVSSTKGATGHLLGAAGSVEAIFTYCIAFSKLITSNVNLDNLDVNLPINVAGKSSQPWPEKIQNRRVGLTNSFGFGGTNASVVFCTSDIDCYS</sequence>
<dbReference type="PROSITE" id="PS52004">
    <property type="entry name" value="KS3_2"/>
    <property type="match status" value="1"/>
</dbReference>
<dbReference type="SMART" id="SM00825">
    <property type="entry name" value="PKS_KS"/>
    <property type="match status" value="1"/>
</dbReference>
<evidence type="ECO:0000256" key="7">
    <source>
        <dbReference type="ARBA" id="ARBA00023315"/>
    </source>
</evidence>
<comment type="similarity">
    <text evidence="1 8 10">Belongs to the thiolase-like superfamily. Beta-ketoacyl-ACP synthases family.</text>
</comment>
<evidence type="ECO:0000256" key="6">
    <source>
        <dbReference type="ARBA" id="ARBA00023160"/>
    </source>
</evidence>
<evidence type="ECO:0000256" key="8">
    <source>
        <dbReference type="PIRNR" id="PIRNR000447"/>
    </source>
</evidence>
<comment type="caution">
    <text evidence="12">The sequence shown here is derived from an EMBL/GenBank/DDBJ whole genome shotgun (WGS) entry which is preliminary data.</text>
</comment>
<evidence type="ECO:0000256" key="2">
    <source>
        <dbReference type="ARBA" id="ARBA00022516"/>
    </source>
</evidence>
<dbReference type="Pfam" id="PF02801">
    <property type="entry name" value="Ketoacyl-synt_C"/>
    <property type="match status" value="1"/>
</dbReference>
<keyword evidence="2 8" id="KW-0444">Lipid biosynthesis</keyword>
<evidence type="ECO:0000256" key="9">
    <source>
        <dbReference type="PIRSR" id="PIRSR000447-1"/>
    </source>
</evidence>